<dbReference type="InterPro" id="IPR001463">
    <property type="entry name" value="Na/Ala_symport"/>
</dbReference>
<dbReference type="GO" id="GO:0005886">
    <property type="term" value="C:plasma membrane"/>
    <property type="evidence" value="ECO:0007669"/>
    <property type="project" value="UniProtKB-SubCell"/>
</dbReference>
<keyword evidence="5 9" id="KW-0812">Transmembrane</keyword>
<evidence type="ECO:0000256" key="1">
    <source>
        <dbReference type="ARBA" id="ARBA00004651"/>
    </source>
</evidence>
<dbReference type="PROSITE" id="PS00873">
    <property type="entry name" value="NA_ALANINE_SYMP"/>
    <property type="match status" value="1"/>
</dbReference>
<dbReference type="PRINTS" id="PR00175">
    <property type="entry name" value="NAALASMPORT"/>
</dbReference>
<dbReference type="EMBL" id="UFQR01000001">
    <property type="protein sequence ID" value="SSW94683.1"/>
    <property type="molecule type" value="Genomic_DNA"/>
</dbReference>
<evidence type="ECO:0000256" key="3">
    <source>
        <dbReference type="ARBA" id="ARBA00022448"/>
    </source>
</evidence>
<reference evidence="10" key="1">
    <citation type="submission" date="2018-04" db="EMBL/GenBank/DDBJ databases">
        <authorList>
            <person name="Go L.Y."/>
            <person name="Mitchell J.A."/>
        </authorList>
    </citation>
    <scope>NUCLEOTIDE SEQUENCE</scope>
    <source>
        <strain evidence="10">ARTV</strain>
    </source>
</reference>
<evidence type="ECO:0000256" key="4">
    <source>
        <dbReference type="ARBA" id="ARBA00022475"/>
    </source>
</evidence>
<feature type="transmembrane region" description="Helical" evidence="9">
    <location>
        <begin position="12"/>
        <end position="35"/>
    </location>
</feature>
<keyword evidence="9" id="KW-0997">Cell inner membrane</keyword>
<sequence>MTELIDNFNNILWSGTLIYLLLGVGIYFTLGTGLIQFRHFRHMFTILKNSNKSDSSGIFSFQALCTSLAARVGTGNLTGVAIALTAGGTGAIFWMWLVALIGMATSFAESTLAQLYKTKNDQGNYRGGPAYYMEKGLKMRWMGVLFSIFLIIAFGLVFNSVQANSIAQATAVAFGFNPLYVGIVLAIICGIIIFGGLRSIARVAEFVVPIMAIAYLILAFWVMSNNIERLPDVFLLIIKHAFGLQEAVGGVVDYGFAQAMTQGIQRGLFSNEAGMGSTPNAAAAASPYPPHPASQGYVQMLGVFMDTLVICSATAIIIISSGALDSADATISGIELTQRALSSAVGDWGAIFIAIAIFFFAFTSIIANSAYAESNMVFLENNHTAGLYIIRLATLGMVIFGSMAEMPLVWKLADLSMGLMALTNLIAILMLSGIAFNLTKDYNQQRKAGKLPTFDIDAYPEIKKQVEDGIWEKDNLKQWNEREMNS</sequence>
<protein>
    <submittedName>
        <fullName evidence="10">Amino-acid carrier protein AlsT</fullName>
    </submittedName>
</protein>
<proteinExistence type="inferred from homology"/>
<feature type="transmembrane region" description="Helical" evidence="9">
    <location>
        <begin position="141"/>
        <end position="159"/>
    </location>
</feature>
<feature type="transmembrane region" description="Helical" evidence="9">
    <location>
        <begin position="179"/>
        <end position="197"/>
    </location>
</feature>
<feature type="transmembrane region" description="Helical" evidence="9">
    <location>
        <begin position="387"/>
        <end position="410"/>
    </location>
</feature>
<dbReference type="GO" id="GO:0005283">
    <property type="term" value="F:amino acid:sodium symporter activity"/>
    <property type="evidence" value="ECO:0007669"/>
    <property type="project" value="InterPro"/>
</dbReference>
<evidence type="ECO:0000256" key="8">
    <source>
        <dbReference type="ARBA" id="ARBA00023136"/>
    </source>
</evidence>
<gene>
    <name evidence="10" type="primary">alsT</name>
    <name evidence="10" type="ORF">ARTV_0208</name>
</gene>
<keyword evidence="4" id="KW-1003">Cell membrane</keyword>
<dbReference type="FunFam" id="1.20.1740.10:FF:000004">
    <property type="entry name" value="Sodium:alanine symporter family protein"/>
    <property type="match status" value="1"/>
</dbReference>
<dbReference type="PANTHER" id="PTHR30330:SF1">
    <property type="entry name" value="AMINO-ACID CARRIER PROTEIN ALST"/>
    <property type="match status" value="1"/>
</dbReference>
<evidence type="ECO:0000256" key="5">
    <source>
        <dbReference type="ARBA" id="ARBA00022692"/>
    </source>
</evidence>
<comment type="subcellular location">
    <subcellularLocation>
        <location evidence="9">Cell inner membrane</location>
        <topology evidence="9">Multi-pass membrane protein</topology>
    </subcellularLocation>
    <subcellularLocation>
        <location evidence="1">Cell membrane</location>
        <topology evidence="1">Multi-pass membrane protein</topology>
    </subcellularLocation>
</comment>
<name>A0A3B0LXG0_9GAMM</name>
<feature type="transmembrane region" description="Helical" evidence="9">
    <location>
        <begin position="80"/>
        <end position="101"/>
    </location>
</feature>
<evidence type="ECO:0000313" key="10">
    <source>
        <dbReference type="EMBL" id="SSW94683.1"/>
    </source>
</evidence>
<dbReference type="NCBIfam" id="TIGR00835">
    <property type="entry name" value="agcS"/>
    <property type="match status" value="1"/>
</dbReference>
<evidence type="ECO:0000256" key="9">
    <source>
        <dbReference type="RuleBase" id="RU363064"/>
    </source>
</evidence>
<keyword evidence="3 9" id="KW-0813">Transport</keyword>
<dbReference type="PANTHER" id="PTHR30330">
    <property type="entry name" value="AGSS FAMILY TRANSPORTER, SODIUM-ALANINE"/>
    <property type="match status" value="1"/>
</dbReference>
<organism evidence="10">
    <name type="scientific">Arsenophonus endosymbiont of Trialeurodes vaporariorum</name>
    <dbReference type="NCBI Taxonomy" id="235567"/>
    <lineage>
        <taxon>Bacteria</taxon>
        <taxon>Pseudomonadati</taxon>
        <taxon>Pseudomonadota</taxon>
        <taxon>Gammaproteobacteria</taxon>
        <taxon>Enterobacterales</taxon>
        <taxon>Morganellaceae</taxon>
        <taxon>Arsenophonus</taxon>
    </lineage>
</organism>
<comment type="similarity">
    <text evidence="2 9">Belongs to the alanine or glycine:cation symporter (AGCS) (TC 2.A.25) family.</text>
</comment>
<keyword evidence="8 9" id="KW-0472">Membrane</keyword>
<keyword evidence="7 9" id="KW-1133">Transmembrane helix</keyword>
<evidence type="ECO:0000256" key="6">
    <source>
        <dbReference type="ARBA" id="ARBA00022847"/>
    </source>
</evidence>
<feature type="transmembrane region" description="Helical" evidence="9">
    <location>
        <begin position="417"/>
        <end position="438"/>
    </location>
</feature>
<evidence type="ECO:0000256" key="7">
    <source>
        <dbReference type="ARBA" id="ARBA00022989"/>
    </source>
</evidence>
<accession>A0A3B0LXG0</accession>
<evidence type="ECO:0000256" key="2">
    <source>
        <dbReference type="ARBA" id="ARBA00009261"/>
    </source>
</evidence>
<feature type="transmembrane region" description="Helical" evidence="9">
    <location>
        <begin position="204"/>
        <end position="223"/>
    </location>
</feature>
<dbReference type="AlphaFoldDB" id="A0A3B0LXG0"/>
<keyword evidence="6 9" id="KW-0769">Symport</keyword>
<feature type="transmembrane region" description="Helical" evidence="9">
    <location>
        <begin position="345"/>
        <end position="367"/>
    </location>
</feature>
<dbReference type="Pfam" id="PF01235">
    <property type="entry name" value="Na_Ala_symp"/>
    <property type="match status" value="1"/>
</dbReference>
<feature type="transmembrane region" description="Helical" evidence="9">
    <location>
        <begin position="297"/>
        <end position="324"/>
    </location>
</feature>
<dbReference type="Gene3D" id="1.20.1740.10">
    <property type="entry name" value="Amino acid/polyamine transporter I"/>
    <property type="match status" value="1"/>
</dbReference>